<dbReference type="PANTHER" id="PTHR21301:SF10">
    <property type="entry name" value="REVERSE TRANSCRIPTASE DOMAIN-CONTAINING PROTEIN"/>
    <property type="match status" value="1"/>
</dbReference>
<evidence type="ECO:0008006" key="3">
    <source>
        <dbReference type="Google" id="ProtNLM"/>
    </source>
</evidence>
<proteinExistence type="predicted"/>
<evidence type="ECO:0000313" key="1">
    <source>
        <dbReference type="EMBL" id="EYC37562.1"/>
    </source>
</evidence>
<comment type="caution">
    <text evidence="1">The sequence shown here is derived from an EMBL/GenBank/DDBJ whole genome shotgun (WGS) entry which is preliminary data.</text>
</comment>
<sequence length="190" mass="21777">MTKTHKLSVTHTDSMPISEYKILPIVTGLCDPTGQISWFFNKIVSHLLLNVPSILSNTIQFLEHFHNTNFGTERVMESFDVEALYTNAPMGDALQAPHEMLELHGREREMYGLSRARIMTIVKERLNCNVFKWPGGYFSENRELVLGKRLVPVLAICFTSRVEQPVLARLPLLYCRHIDDCFLINSIRNG</sequence>
<name>A0A016WE85_9BILA</name>
<gene>
    <name evidence="1" type="primary">Acey_s0780.g2296</name>
    <name evidence="1" type="ORF">Y032_0780g2296</name>
</gene>
<organism evidence="1 2">
    <name type="scientific">Ancylostoma ceylanicum</name>
    <dbReference type="NCBI Taxonomy" id="53326"/>
    <lineage>
        <taxon>Eukaryota</taxon>
        <taxon>Metazoa</taxon>
        <taxon>Ecdysozoa</taxon>
        <taxon>Nematoda</taxon>
        <taxon>Chromadorea</taxon>
        <taxon>Rhabditida</taxon>
        <taxon>Rhabditina</taxon>
        <taxon>Rhabditomorpha</taxon>
        <taxon>Strongyloidea</taxon>
        <taxon>Ancylostomatidae</taxon>
        <taxon>Ancylostomatinae</taxon>
        <taxon>Ancylostoma</taxon>
    </lineage>
</organism>
<dbReference type="PANTHER" id="PTHR21301">
    <property type="entry name" value="REVERSE TRANSCRIPTASE"/>
    <property type="match status" value="1"/>
</dbReference>
<evidence type="ECO:0000313" key="2">
    <source>
        <dbReference type="Proteomes" id="UP000024635"/>
    </source>
</evidence>
<protein>
    <recommendedName>
        <fullName evidence="3">Reverse transcriptase domain-containing protein</fullName>
    </recommendedName>
</protein>
<reference evidence="2" key="1">
    <citation type="journal article" date="2015" name="Nat. Genet.">
        <title>The genome and transcriptome of the zoonotic hookworm Ancylostoma ceylanicum identify infection-specific gene families.</title>
        <authorList>
            <person name="Schwarz E.M."/>
            <person name="Hu Y."/>
            <person name="Antoshechkin I."/>
            <person name="Miller M.M."/>
            <person name="Sternberg P.W."/>
            <person name="Aroian R.V."/>
        </authorList>
    </citation>
    <scope>NUCLEOTIDE SEQUENCE</scope>
    <source>
        <strain evidence="2">HY135</strain>
    </source>
</reference>
<dbReference type="Proteomes" id="UP000024635">
    <property type="component" value="Unassembled WGS sequence"/>
</dbReference>
<accession>A0A016WE85</accession>
<dbReference type="AlphaFoldDB" id="A0A016WE85"/>
<dbReference type="EMBL" id="JARK01000380">
    <property type="protein sequence ID" value="EYC37562.1"/>
    <property type="molecule type" value="Genomic_DNA"/>
</dbReference>
<keyword evidence="2" id="KW-1185">Reference proteome</keyword>
<dbReference type="OrthoDB" id="5831138at2759"/>